<dbReference type="GO" id="GO:0005737">
    <property type="term" value="C:cytoplasm"/>
    <property type="evidence" value="ECO:0007669"/>
    <property type="project" value="TreeGrafter"/>
</dbReference>
<name>A0A667Z400_9TELE</name>
<dbReference type="GO" id="GO:0005856">
    <property type="term" value="C:cytoskeleton"/>
    <property type="evidence" value="ECO:0007669"/>
    <property type="project" value="TreeGrafter"/>
</dbReference>
<feature type="compositionally biased region" description="Low complexity" evidence="2">
    <location>
        <begin position="79"/>
        <end position="88"/>
    </location>
</feature>
<sequence>MNYFCLPIMYDTGTSTGKCVPYHLEVAYSYQLDLSHSKCVDDFQNSTNIKRLSLKRRPKVAINNVEKPQSDTSLGQCHSSESLPSSSSDDNRLLATSSKTRGRPPLPPPHGSTLDIPPSRNDGPTASQMPPESKPKPAARSLTLPKHNSLVEKMLMETGKCLEQERTIQPPPEPHPRRRLASFGGVGSTGSLSPFTGLGAYNQNNNGNKPTGTGGDLSVQFSSSLGSTGSLRLSPQSSGRSTPVTSLGSMHLQHVRDQMVVALQRLKELEEQIKIIPILQVKISVLQEEKRHLVSQLKNQNDNQDISDIIWKRAYSMDSFDQLQRVCQVDNESNNTGLREFRQLTEEMQPTDHFPPYLSSQMTPPKVIKESQESVNLVIQR</sequence>
<feature type="region of interest" description="Disordered" evidence="2">
    <location>
        <begin position="163"/>
        <end position="250"/>
    </location>
</feature>
<reference evidence="3" key="3">
    <citation type="submission" date="2025-09" db="UniProtKB">
        <authorList>
            <consortium name="Ensembl"/>
        </authorList>
    </citation>
    <scope>IDENTIFICATION</scope>
</reference>
<feature type="coiled-coil region" evidence="1">
    <location>
        <begin position="252"/>
        <end position="303"/>
    </location>
</feature>
<reference evidence="3" key="2">
    <citation type="submission" date="2025-08" db="UniProtKB">
        <authorList>
            <consortium name="Ensembl"/>
        </authorList>
    </citation>
    <scope>IDENTIFICATION</scope>
</reference>
<feature type="compositionally biased region" description="Low complexity" evidence="2">
    <location>
        <begin position="202"/>
        <end position="234"/>
    </location>
</feature>
<keyword evidence="1" id="KW-0175">Coiled coil</keyword>
<dbReference type="InParanoid" id="A0A667Z400"/>
<protein>
    <submittedName>
        <fullName evidence="3">Uncharacterized protein</fullName>
    </submittedName>
</protein>
<proteinExistence type="predicted"/>
<feature type="compositionally biased region" description="Polar residues" evidence="2">
    <location>
        <begin position="235"/>
        <end position="248"/>
    </location>
</feature>
<evidence type="ECO:0000313" key="3">
    <source>
        <dbReference type="Ensembl" id="ENSMMDP00005034917.1"/>
    </source>
</evidence>
<dbReference type="Ensembl" id="ENSMMDT00005035689.1">
    <property type="protein sequence ID" value="ENSMMDP00005034917.1"/>
    <property type="gene ID" value="ENSMMDG00005016416.1"/>
</dbReference>
<feature type="compositionally biased region" description="Polar residues" evidence="2">
    <location>
        <begin position="66"/>
        <end position="78"/>
    </location>
</feature>
<dbReference type="GeneTree" id="ENSGT00940000154886"/>
<dbReference type="PANTHER" id="PTHR24168">
    <property type="entry name" value="KN MOTIF AND ANKYRIN REPEAT DOMAIN-CONTAINING"/>
    <property type="match status" value="1"/>
</dbReference>
<evidence type="ECO:0000256" key="2">
    <source>
        <dbReference type="SAM" id="MobiDB-lite"/>
    </source>
</evidence>
<keyword evidence="4" id="KW-1185">Reference proteome</keyword>
<reference evidence="3" key="1">
    <citation type="submission" date="2019-06" db="EMBL/GenBank/DDBJ databases">
        <authorList>
            <consortium name="Wellcome Sanger Institute Data Sharing"/>
        </authorList>
    </citation>
    <scope>NUCLEOTIDE SEQUENCE [LARGE SCALE GENOMIC DNA]</scope>
</reference>
<dbReference type="GO" id="GO:0030837">
    <property type="term" value="P:negative regulation of actin filament polymerization"/>
    <property type="evidence" value="ECO:0007669"/>
    <property type="project" value="InterPro"/>
</dbReference>
<dbReference type="PANTHER" id="PTHR24168:SF19">
    <property type="entry name" value="KN MOTIF AND ANKYRIN REPEAT DOMAIN-CONTAINING PROTEIN 1"/>
    <property type="match status" value="1"/>
</dbReference>
<feature type="region of interest" description="Disordered" evidence="2">
    <location>
        <begin position="62"/>
        <end position="145"/>
    </location>
</feature>
<evidence type="ECO:0000313" key="4">
    <source>
        <dbReference type="Proteomes" id="UP000472263"/>
    </source>
</evidence>
<accession>A0A667Z400</accession>
<organism evidence="3 4">
    <name type="scientific">Myripristis murdjan</name>
    <name type="common">pinecone soldierfish</name>
    <dbReference type="NCBI Taxonomy" id="586833"/>
    <lineage>
        <taxon>Eukaryota</taxon>
        <taxon>Metazoa</taxon>
        <taxon>Chordata</taxon>
        <taxon>Craniata</taxon>
        <taxon>Vertebrata</taxon>
        <taxon>Euteleostomi</taxon>
        <taxon>Actinopterygii</taxon>
        <taxon>Neopterygii</taxon>
        <taxon>Teleostei</taxon>
        <taxon>Neoteleostei</taxon>
        <taxon>Acanthomorphata</taxon>
        <taxon>Holocentriformes</taxon>
        <taxon>Holocentridae</taxon>
        <taxon>Myripristis</taxon>
    </lineage>
</organism>
<dbReference type="AlphaFoldDB" id="A0A667Z400"/>
<dbReference type="Proteomes" id="UP000472263">
    <property type="component" value="Chromosome 12"/>
</dbReference>
<dbReference type="InterPro" id="IPR047184">
    <property type="entry name" value="KANK1-4"/>
</dbReference>
<evidence type="ECO:0000256" key="1">
    <source>
        <dbReference type="SAM" id="Coils"/>
    </source>
</evidence>